<protein>
    <recommendedName>
        <fullName evidence="7">HXXXD-type acyl-transferase family protein</fullName>
    </recommendedName>
</protein>
<sequence length="202" mass="23156">MKILGYDDFYHHKRSQKSLQDLAQLKYFGRCFQTSNPQPTEKIVFHDDFNHHILRHSLFQQATLIKMLPICVQHPIHKQSVRIAFHGGQTTTKPKLVHIAAKRCRELMRQTIKQSSENFLKGEMVTLSFTSLCRFPLYEADFGWGKPTWVGAPPLTFNNLVVFMDAKSGGGIEAYINMKEEDLAKLEGDNEFLAFVSPNGLK</sequence>
<evidence type="ECO:0000256" key="2">
    <source>
        <dbReference type="ARBA" id="ARBA00022679"/>
    </source>
</evidence>
<dbReference type="EMBL" id="AP019297">
    <property type="protein sequence ID" value="BBG93941.1"/>
    <property type="molecule type" value="Genomic_DNA"/>
</dbReference>
<dbReference type="Proteomes" id="UP001054821">
    <property type="component" value="Chromosome 1"/>
</dbReference>
<proteinExistence type="inferred from homology"/>
<name>A0A4Y1QQ45_PRUDU</name>
<dbReference type="PANTHER" id="PTHR31623:SF46">
    <property type="entry name" value="VINORINE SYNTHASE-LIKE"/>
    <property type="match status" value="1"/>
</dbReference>
<dbReference type="GO" id="GO:0016746">
    <property type="term" value="F:acyltransferase activity"/>
    <property type="evidence" value="ECO:0007669"/>
    <property type="project" value="UniProtKB-KW"/>
</dbReference>
<comment type="similarity">
    <text evidence="1">Belongs to the plant acyltransferase family.</text>
</comment>
<dbReference type="PANTHER" id="PTHR31623">
    <property type="entry name" value="F21J9.9"/>
    <property type="match status" value="1"/>
</dbReference>
<dbReference type="Pfam" id="PF02458">
    <property type="entry name" value="Transferase"/>
    <property type="match status" value="1"/>
</dbReference>
<keyword evidence="2" id="KW-0808">Transferase</keyword>
<reference evidence="5 6" key="2">
    <citation type="journal article" date="2022" name="G3 (Bethesda)">
        <title>Whole-genome sequence and methylome profiling of the almond [Prunus dulcis (Mill.) D.A. Webb] cultivar 'Nonpareil'.</title>
        <authorList>
            <person name="D'Amico-Willman K.M."/>
            <person name="Ouma W.Z."/>
            <person name="Meulia T."/>
            <person name="Sideli G.M."/>
            <person name="Gradziel T.M."/>
            <person name="Fresnedo-Ramirez J."/>
        </authorList>
    </citation>
    <scope>NUCLEOTIDE SEQUENCE [LARGE SCALE GENOMIC DNA]</scope>
    <source>
        <strain evidence="5">Clone GOH B32 T37-40</strain>
    </source>
</reference>
<evidence type="ECO:0000256" key="1">
    <source>
        <dbReference type="ARBA" id="ARBA00009861"/>
    </source>
</evidence>
<gene>
    <name evidence="5" type="ORF">L3X38_004991</name>
    <name evidence="4" type="ORF">Prudu_002100</name>
</gene>
<reference evidence="4" key="1">
    <citation type="journal article" date="2019" name="Science">
        <title>Mutation of a bHLH transcription factor allowed almond domestication.</title>
        <authorList>
            <person name="Sanchez-Perez R."/>
            <person name="Pavan S."/>
            <person name="Mazzeo R."/>
            <person name="Moldovan C."/>
            <person name="Aiese Cigliano R."/>
            <person name="Del Cueto J."/>
            <person name="Ricciardi F."/>
            <person name="Lotti C."/>
            <person name="Ricciardi L."/>
            <person name="Dicenta F."/>
            <person name="Lopez-Marques R.L."/>
            <person name="Lindberg Moller B."/>
        </authorList>
    </citation>
    <scope>NUCLEOTIDE SEQUENCE</scope>
</reference>
<organism evidence="4">
    <name type="scientific">Prunus dulcis</name>
    <name type="common">Almond</name>
    <name type="synonym">Amygdalus dulcis</name>
    <dbReference type="NCBI Taxonomy" id="3755"/>
    <lineage>
        <taxon>Eukaryota</taxon>
        <taxon>Viridiplantae</taxon>
        <taxon>Streptophyta</taxon>
        <taxon>Embryophyta</taxon>
        <taxon>Tracheophyta</taxon>
        <taxon>Spermatophyta</taxon>
        <taxon>Magnoliopsida</taxon>
        <taxon>eudicotyledons</taxon>
        <taxon>Gunneridae</taxon>
        <taxon>Pentapetalae</taxon>
        <taxon>rosids</taxon>
        <taxon>fabids</taxon>
        <taxon>Rosales</taxon>
        <taxon>Rosaceae</taxon>
        <taxon>Amygdaloideae</taxon>
        <taxon>Amygdaleae</taxon>
        <taxon>Prunus</taxon>
    </lineage>
</organism>
<evidence type="ECO:0000313" key="4">
    <source>
        <dbReference type="EMBL" id="BBG93941.1"/>
    </source>
</evidence>
<dbReference type="AlphaFoldDB" id="A0A4Y1QQ45"/>
<keyword evidence="3" id="KW-0012">Acyltransferase</keyword>
<dbReference type="InterPro" id="IPR023213">
    <property type="entry name" value="CAT-like_dom_sf"/>
</dbReference>
<keyword evidence="6" id="KW-1185">Reference proteome</keyword>
<evidence type="ECO:0008006" key="7">
    <source>
        <dbReference type="Google" id="ProtNLM"/>
    </source>
</evidence>
<evidence type="ECO:0000256" key="3">
    <source>
        <dbReference type="ARBA" id="ARBA00023315"/>
    </source>
</evidence>
<accession>A0A4Y1QQ45</accession>
<evidence type="ECO:0000313" key="6">
    <source>
        <dbReference type="Proteomes" id="UP001054821"/>
    </source>
</evidence>
<dbReference type="Gene3D" id="3.30.559.10">
    <property type="entry name" value="Chloramphenicol acetyltransferase-like domain"/>
    <property type="match status" value="1"/>
</dbReference>
<dbReference type="EMBL" id="JAJFAZ020000001">
    <property type="protein sequence ID" value="KAI5352100.1"/>
    <property type="molecule type" value="Genomic_DNA"/>
</dbReference>
<evidence type="ECO:0000313" key="5">
    <source>
        <dbReference type="EMBL" id="KAI5352100.1"/>
    </source>
</evidence>